<dbReference type="PROSITE" id="PS52029">
    <property type="entry name" value="LD_TPASE"/>
    <property type="match status" value="1"/>
</dbReference>
<proteinExistence type="inferred from homology"/>
<feature type="active site" description="Proton donor/acceptor" evidence="7">
    <location>
        <position position="149"/>
    </location>
</feature>
<sequence>MRRDPSDPVIREPNDRADAIAPSRRGLLRLAGGAAALTLGTALLEGRPAARAQEVNADDLKPGQYAWYPDRAPEGFVAIIVSLPDQRCYVYRNGVRIGVSTCSTGKPGHQTPVGVFTILQKDVDHHSSIYNDASMPFTERLTWSGVALHAGGLPGYPSSHGCVHLPLEFSKLLFAVTHYGTPVIIADSHSQPVDVLHPGLVMPADATTAIQKDDPKNANGTPDKEAAPDPAQDAVAMIISGASKELTVIKDGVTAFTAPATIKDADIPLGNVVYVLKSVGGEVSWTALSFEGNGASGGKAASAIDRVTVSAAANQQLAKLLVPGSTLFITDLPATPDTRSDKDFVILSQATS</sequence>
<evidence type="ECO:0000256" key="3">
    <source>
        <dbReference type="ARBA" id="ARBA00022679"/>
    </source>
</evidence>
<dbReference type="InterPro" id="IPR038063">
    <property type="entry name" value="Transpep_catalytic_dom"/>
</dbReference>
<organism evidence="10 11">
    <name type="scientific">Ancylobacter koreensis</name>
    <dbReference type="NCBI Taxonomy" id="266121"/>
    <lineage>
        <taxon>Bacteria</taxon>
        <taxon>Pseudomonadati</taxon>
        <taxon>Pseudomonadota</taxon>
        <taxon>Alphaproteobacteria</taxon>
        <taxon>Hyphomicrobiales</taxon>
        <taxon>Xanthobacteraceae</taxon>
        <taxon>Ancylobacter</taxon>
    </lineage>
</organism>
<keyword evidence="6 7" id="KW-0961">Cell wall biogenesis/degradation</keyword>
<feature type="domain" description="L,D-TPase catalytic" evidence="9">
    <location>
        <begin position="77"/>
        <end position="186"/>
    </location>
</feature>
<evidence type="ECO:0000256" key="7">
    <source>
        <dbReference type="PROSITE-ProRule" id="PRU01373"/>
    </source>
</evidence>
<dbReference type="PANTHER" id="PTHR30582">
    <property type="entry name" value="L,D-TRANSPEPTIDASE"/>
    <property type="match status" value="1"/>
</dbReference>
<evidence type="ECO:0000259" key="9">
    <source>
        <dbReference type="PROSITE" id="PS52029"/>
    </source>
</evidence>
<feature type="compositionally biased region" description="Basic and acidic residues" evidence="8">
    <location>
        <begin position="211"/>
        <end position="227"/>
    </location>
</feature>
<feature type="region of interest" description="Disordered" evidence="8">
    <location>
        <begin position="209"/>
        <end position="230"/>
    </location>
</feature>
<name>A0ABT0DPT0_9HYPH</name>
<feature type="active site" description="Nucleophile" evidence="7">
    <location>
        <position position="162"/>
    </location>
</feature>
<dbReference type="Pfam" id="PF03734">
    <property type="entry name" value="YkuD"/>
    <property type="match status" value="1"/>
</dbReference>
<comment type="similarity">
    <text evidence="2">Belongs to the YkuD family.</text>
</comment>
<evidence type="ECO:0000313" key="11">
    <source>
        <dbReference type="Proteomes" id="UP001202867"/>
    </source>
</evidence>
<reference evidence="11" key="2">
    <citation type="submission" date="2023-07" db="EMBL/GenBank/DDBJ databases">
        <title>Ancylobacter moscoviensis sp. nov., facultatively methylotrophic bacteria from activated sludge and the reclassification of Starkeya novella (Starkey 1934) Kelly et al. 2000 as Ancylobacter novellus comb. nov., Starkeya koreensis Im et al. 2006 as Ancylobacter koreensis comb.nov., Angulomicrobium tetraedrale Vasil'eva et al. 1986 as Ancylobacter tetraedralis comb. nov., Angulomicrobium amanitiforme Fritz et al. 2004 as Ancylobacter amanitiformis comb. nov. and Methylorhabdus multivorans Doronina et al. 1996 as Ancylobacter multivorans comb. nov. and emended description of the genus Ancylobacter.</title>
        <authorList>
            <person name="Doronina N."/>
            <person name="Chemodurova A."/>
            <person name="Grouzdev D."/>
            <person name="Koziaeva V."/>
            <person name="Shi W."/>
            <person name="Wu L."/>
            <person name="Kaparullina E."/>
        </authorList>
    </citation>
    <scope>NUCLEOTIDE SEQUENCE [LARGE SCALE GENOMIC DNA]</scope>
    <source>
        <strain evidence="11">Jip08</strain>
    </source>
</reference>
<protein>
    <submittedName>
        <fullName evidence="10">L,D-transpeptidase</fullName>
    </submittedName>
</protein>
<reference evidence="10 11" key="1">
    <citation type="submission" date="2022-04" db="EMBL/GenBank/DDBJ databases">
        <authorList>
            <person name="Grouzdev D.S."/>
            <person name="Pantiukh K.S."/>
            <person name="Krutkina M.S."/>
        </authorList>
    </citation>
    <scope>NUCLEOTIDE SEQUENCE [LARGE SCALE GENOMIC DNA]</scope>
    <source>
        <strain evidence="10 11">Jip08</strain>
    </source>
</reference>
<evidence type="ECO:0000256" key="2">
    <source>
        <dbReference type="ARBA" id="ARBA00005992"/>
    </source>
</evidence>
<dbReference type="PROSITE" id="PS51318">
    <property type="entry name" value="TAT"/>
    <property type="match status" value="1"/>
</dbReference>
<accession>A0ABT0DPT0</accession>
<dbReference type="PANTHER" id="PTHR30582:SF2">
    <property type="entry name" value="L,D-TRANSPEPTIDASE YCIB-RELATED"/>
    <property type="match status" value="1"/>
</dbReference>
<evidence type="ECO:0000256" key="4">
    <source>
        <dbReference type="ARBA" id="ARBA00022960"/>
    </source>
</evidence>
<dbReference type="SUPFAM" id="SSF141523">
    <property type="entry name" value="L,D-transpeptidase catalytic domain-like"/>
    <property type="match status" value="1"/>
</dbReference>
<evidence type="ECO:0000256" key="8">
    <source>
        <dbReference type="SAM" id="MobiDB-lite"/>
    </source>
</evidence>
<dbReference type="NCBIfam" id="NF004785">
    <property type="entry name" value="PRK06132.1-2"/>
    <property type="match status" value="1"/>
</dbReference>
<evidence type="ECO:0000256" key="6">
    <source>
        <dbReference type="ARBA" id="ARBA00023316"/>
    </source>
</evidence>
<comment type="pathway">
    <text evidence="1 7">Cell wall biogenesis; peptidoglycan biosynthesis.</text>
</comment>
<evidence type="ECO:0000256" key="5">
    <source>
        <dbReference type="ARBA" id="ARBA00022984"/>
    </source>
</evidence>
<dbReference type="InterPro" id="IPR016915">
    <property type="entry name" value="UCP029342"/>
</dbReference>
<dbReference type="Proteomes" id="UP001202867">
    <property type="component" value="Unassembled WGS sequence"/>
</dbReference>
<dbReference type="EMBL" id="JALKCG010000006">
    <property type="protein sequence ID" value="MCK0209194.1"/>
    <property type="molecule type" value="Genomic_DNA"/>
</dbReference>
<dbReference type="InterPro" id="IPR006311">
    <property type="entry name" value="TAT_signal"/>
</dbReference>
<keyword evidence="5 7" id="KW-0573">Peptidoglycan synthesis</keyword>
<keyword evidence="11" id="KW-1185">Reference proteome</keyword>
<evidence type="ECO:0000256" key="1">
    <source>
        <dbReference type="ARBA" id="ARBA00004752"/>
    </source>
</evidence>
<keyword evidence="4 7" id="KW-0133">Cell shape</keyword>
<dbReference type="RefSeq" id="WP_247201706.1">
    <property type="nucleotide sequence ID" value="NZ_JALKCG010000006.1"/>
</dbReference>
<dbReference type="InterPro" id="IPR005490">
    <property type="entry name" value="LD_TPept_cat_dom"/>
</dbReference>
<dbReference type="PIRSF" id="PIRSF029342">
    <property type="entry name" value="UCP029342_ErfK/YbiS/YcfS/YnhG"/>
    <property type="match status" value="1"/>
</dbReference>
<keyword evidence="3" id="KW-0808">Transferase</keyword>
<dbReference type="CDD" id="cd16913">
    <property type="entry name" value="YkuD_like"/>
    <property type="match status" value="1"/>
</dbReference>
<dbReference type="InterPro" id="IPR050979">
    <property type="entry name" value="LD-transpeptidase"/>
</dbReference>
<dbReference type="Gene3D" id="2.40.440.10">
    <property type="entry name" value="L,D-transpeptidase catalytic domain-like"/>
    <property type="match status" value="1"/>
</dbReference>
<comment type="caution">
    <text evidence="10">The sequence shown here is derived from an EMBL/GenBank/DDBJ whole genome shotgun (WGS) entry which is preliminary data.</text>
</comment>
<gene>
    <name evidence="10" type="ORF">MWN33_14255</name>
</gene>
<evidence type="ECO:0000313" key="10">
    <source>
        <dbReference type="EMBL" id="MCK0209194.1"/>
    </source>
</evidence>